<protein>
    <recommendedName>
        <fullName evidence="5">PepSY domain-containing protein</fullName>
    </recommendedName>
</protein>
<feature type="compositionally biased region" description="Acidic residues" evidence="1">
    <location>
        <begin position="112"/>
        <end position="126"/>
    </location>
</feature>
<keyword evidence="2" id="KW-0732">Signal</keyword>
<feature type="region of interest" description="Disordered" evidence="1">
    <location>
        <begin position="108"/>
        <end position="143"/>
    </location>
</feature>
<dbReference type="AlphaFoldDB" id="A0A951QCZ8"/>
<organism evidence="3 4">
    <name type="scientific">Drouetiella hepatica Uher 2000/2452</name>
    <dbReference type="NCBI Taxonomy" id="904376"/>
    <lineage>
        <taxon>Bacteria</taxon>
        <taxon>Bacillati</taxon>
        <taxon>Cyanobacteriota</taxon>
        <taxon>Cyanophyceae</taxon>
        <taxon>Oculatellales</taxon>
        <taxon>Oculatellaceae</taxon>
        <taxon>Drouetiella</taxon>
    </lineage>
</organism>
<dbReference type="Proteomes" id="UP000757435">
    <property type="component" value="Unassembled WGS sequence"/>
</dbReference>
<feature type="signal peptide" evidence="2">
    <location>
        <begin position="1"/>
        <end position="22"/>
    </location>
</feature>
<sequence>MKPSLLSAFAPLLLTAGITAFATPGWSLGASNQEVRVAQLQVAQNSRAEQTCVDAADDRGLQVVDVVSINPNSGGAEVIMEIRRSRNDSYQVGCDYSSATRRVELYEIEDSRDYDDDSDDSDDDDDRNNSWQNQYSGDGVRNRSDAEAIARQVVGDQLGIDQPNSSVVKIDDIQRENGNRSWTVEGRANGAPFVVEIRANDGYVEDFQLR</sequence>
<proteinExistence type="predicted"/>
<name>A0A951QCZ8_9CYAN</name>
<feature type="chain" id="PRO_5036854109" description="PepSY domain-containing protein" evidence="2">
    <location>
        <begin position="23"/>
        <end position="210"/>
    </location>
</feature>
<evidence type="ECO:0000313" key="3">
    <source>
        <dbReference type="EMBL" id="MBW4660542.1"/>
    </source>
</evidence>
<reference evidence="3" key="2">
    <citation type="journal article" date="2022" name="Microbiol. Resour. Announc.">
        <title>Metagenome Sequencing to Explore Phylogenomics of Terrestrial Cyanobacteria.</title>
        <authorList>
            <person name="Ward R.D."/>
            <person name="Stajich J.E."/>
            <person name="Johansen J.R."/>
            <person name="Huntemann M."/>
            <person name="Clum A."/>
            <person name="Foster B."/>
            <person name="Foster B."/>
            <person name="Roux S."/>
            <person name="Palaniappan K."/>
            <person name="Varghese N."/>
            <person name="Mukherjee S."/>
            <person name="Reddy T.B.K."/>
            <person name="Daum C."/>
            <person name="Copeland A."/>
            <person name="Chen I.A."/>
            <person name="Ivanova N.N."/>
            <person name="Kyrpides N.C."/>
            <person name="Shapiro N."/>
            <person name="Eloe-Fadrosh E.A."/>
            <person name="Pietrasiak N."/>
        </authorList>
    </citation>
    <scope>NUCLEOTIDE SEQUENCE</scope>
    <source>
        <strain evidence="3">UHER 2000/2452</strain>
    </source>
</reference>
<evidence type="ECO:0008006" key="5">
    <source>
        <dbReference type="Google" id="ProtNLM"/>
    </source>
</evidence>
<evidence type="ECO:0000256" key="2">
    <source>
        <dbReference type="SAM" id="SignalP"/>
    </source>
</evidence>
<comment type="caution">
    <text evidence="3">The sequence shown here is derived from an EMBL/GenBank/DDBJ whole genome shotgun (WGS) entry which is preliminary data.</text>
</comment>
<evidence type="ECO:0000313" key="4">
    <source>
        <dbReference type="Proteomes" id="UP000757435"/>
    </source>
</evidence>
<gene>
    <name evidence="3" type="ORF">KME15_17870</name>
</gene>
<evidence type="ECO:0000256" key="1">
    <source>
        <dbReference type="SAM" id="MobiDB-lite"/>
    </source>
</evidence>
<reference evidence="3" key="1">
    <citation type="submission" date="2021-05" db="EMBL/GenBank/DDBJ databases">
        <authorList>
            <person name="Pietrasiak N."/>
            <person name="Ward R."/>
            <person name="Stajich J.E."/>
            <person name="Kurbessoian T."/>
        </authorList>
    </citation>
    <scope>NUCLEOTIDE SEQUENCE</scope>
    <source>
        <strain evidence="3">UHER 2000/2452</strain>
    </source>
</reference>
<accession>A0A951QCZ8</accession>
<dbReference type="EMBL" id="JAHHHD010000022">
    <property type="protein sequence ID" value="MBW4660542.1"/>
    <property type="molecule type" value="Genomic_DNA"/>
</dbReference>